<keyword evidence="3" id="KW-0378">Hydrolase</keyword>
<reference evidence="4" key="1">
    <citation type="journal article" date="2019" name="Int. J. Syst. Evol. Microbiol.">
        <title>The Global Catalogue of Microorganisms (GCM) 10K type strain sequencing project: providing services to taxonomists for standard genome sequencing and annotation.</title>
        <authorList>
            <consortium name="The Broad Institute Genomics Platform"/>
            <consortium name="The Broad Institute Genome Sequencing Center for Infectious Disease"/>
            <person name="Wu L."/>
            <person name="Ma J."/>
        </authorList>
    </citation>
    <scope>NUCLEOTIDE SEQUENCE [LARGE SCALE GENOMIC DNA]</scope>
    <source>
        <strain evidence="4">CCUG 55131</strain>
    </source>
</reference>
<dbReference type="PANTHER" id="PTHR36435:SF1">
    <property type="entry name" value="CAAX AMINO TERMINAL PROTEASE FAMILY PROTEIN"/>
    <property type="match status" value="1"/>
</dbReference>
<keyword evidence="1" id="KW-0472">Membrane</keyword>
<proteinExistence type="predicted"/>
<gene>
    <name evidence="3" type="ORF">ACFSM0_01935</name>
</gene>
<name>A0ABW5A3M7_9RHOB</name>
<feature type="transmembrane region" description="Helical" evidence="1">
    <location>
        <begin position="229"/>
        <end position="248"/>
    </location>
</feature>
<evidence type="ECO:0000259" key="2">
    <source>
        <dbReference type="Pfam" id="PF02517"/>
    </source>
</evidence>
<protein>
    <submittedName>
        <fullName evidence="3">CPBP family intramembrane glutamic endopeptidase</fullName>
        <ecNumber evidence="3">3.4.-.-</ecNumber>
    </submittedName>
</protein>
<keyword evidence="1" id="KW-1133">Transmembrane helix</keyword>
<keyword evidence="4" id="KW-1185">Reference proteome</keyword>
<evidence type="ECO:0000313" key="3">
    <source>
        <dbReference type="EMBL" id="MFD2172842.1"/>
    </source>
</evidence>
<feature type="transmembrane region" description="Helical" evidence="1">
    <location>
        <begin position="68"/>
        <end position="86"/>
    </location>
</feature>
<dbReference type="PANTHER" id="PTHR36435">
    <property type="entry name" value="SLR1288 PROTEIN"/>
    <property type="match status" value="1"/>
</dbReference>
<sequence length="292" mass="31291">MTYPNLAPFVAPAAPRSEIWRSLIGLALIVAFYLGALFGGLGLVGLVAGKLELAVVMAAMARAGTPEGLSMVLATFAPLALGTLLVTRVLHRRPAASLLGQGAGRDFARVFPPLLGLTLLMVPFSFLDPHLGKSTPLLVLLTWLPLALPLLFVQIASEELLFRGYLLQQIAARWRHPALWMVLPAAIFGALHYSPGENGPSAIFLGLWAMGFGILAADLTARTGNLGPALAFHFANNLSAMFLVGLYGQLDGLSLYTLVVNSHDLGQMAPYLALDSVSMLVFWLAARLRLRR</sequence>
<organism evidence="3 4">
    <name type="scientific">Rhodobacter lacus</name>
    <dbReference type="NCBI Taxonomy" id="1641972"/>
    <lineage>
        <taxon>Bacteria</taxon>
        <taxon>Pseudomonadati</taxon>
        <taxon>Pseudomonadota</taxon>
        <taxon>Alphaproteobacteria</taxon>
        <taxon>Rhodobacterales</taxon>
        <taxon>Rhodobacter group</taxon>
        <taxon>Rhodobacter</taxon>
    </lineage>
</organism>
<feature type="transmembrane region" description="Helical" evidence="1">
    <location>
        <begin position="268"/>
        <end position="286"/>
    </location>
</feature>
<keyword evidence="1" id="KW-0812">Transmembrane</keyword>
<accession>A0ABW5A3M7</accession>
<dbReference type="GO" id="GO:0016787">
    <property type="term" value="F:hydrolase activity"/>
    <property type="evidence" value="ECO:0007669"/>
    <property type="project" value="UniProtKB-KW"/>
</dbReference>
<dbReference type="EC" id="3.4.-.-" evidence="3"/>
<dbReference type="Pfam" id="PF02517">
    <property type="entry name" value="Rce1-like"/>
    <property type="match status" value="1"/>
</dbReference>
<dbReference type="EMBL" id="JBHUIX010000003">
    <property type="protein sequence ID" value="MFD2172842.1"/>
    <property type="molecule type" value="Genomic_DNA"/>
</dbReference>
<dbReference type="InterPro" id="IPR052710">
    <property type="entry name" value="CAAX_protease"/>
</dbReference>
<comment type="caution">
    <text evidence="3">The sequence shown here is derived from an EMBL/GenBank/DDBJ whole genome shotgun (WGS) entry which is preliminary data.</text>
</comment>
<dbReference type="RefSeq" id="WP_377386344.1">
    <property type="nucleotide sequence ID" value="NZ_JBHUIX010000003.1"/>
</dbReference>
<feature type="domain" description="CAAX prenyl protease 2/Lysostaphin resistance protein A-like" evidence="2">
    <location>
        <begin position="143"/>
        <end position="238"/>
    </location>
</feature>
<dbReference type="InterPro" id="IPR003675">
    <property type="entry name" value="Rce1/LyrA-like_dom"/>
</dbReference>
<feature type="transmembrane region" description="Helical" evidence="1">
    <location>
        <begin position="201"/>
        <end position="217"/>
    </location>
</feature>
<feature type="transmembrane region" description="Helical" evidence="1">
    <location>
        <begin position="23"/>
        <end position="48"/>
    </location>
</feature>
<feature type="transmembrane region" description="Helical" evidence="1">
    <location>
        <begin position="107"/>
        <end position="126"/>
    </location>
</feature>
<dbReference type="Proteomes" id="UP001597413">
    <property type="component" value="Unassembled WGS sequence"/>
</dbReference>
<evidence type="ECO:0000256" key="1">
    <source>
        <dbReference type="SAM" id="Phobius"/>
    </source>
</evidence>
<evidence type="ECO:0000313" key="4">
    <source>
        <dbReference type="Proteomes" id="UP001597413"/>
    </source>
</evidence>
<feature type="transmembrane region" description="Helical" evidence="1">
    <location>
        <begin position="138"/>
        <end position="157"/>
    </location>
</feature>
<feature type="transmembrane region" description="Helical" evidence="1">
    <location>
        <begin position="178"/>
        <end position="195"/>
    </location>
</feature>